<reference evidence="3 4" key="1">
    <citation type="submission" date="2019-03" db="EMBL/GenBank/DDBJ databases">
        <title>Genome sequence of Sphingomonas sp. 17J27-24.</title>
        <authorList>
            <person name="Kim M."/>
            <person name="Maeng S."/>
            <person name="Sathiyaraj S."/>
        </authorList>
    </citation>
    <scope>NUCLEOTIDE SEQUENCE [LARGE SCALE GENOMIC DNA]</scope>
    <source>
        <strain evidence="3 4">17J27-24</strain>
    </source>
</reference>
<name>A0A4Y8ZV36_9SPHN</name>
<dbReference type="AlphaFoldDB" id="A0A4Y8ZV36"/>
<proteinExistence type="predicted"/>
<evidence type="ECO:0000313" key="4">
    <source>
        <dbReference type="Proteomes" id="UP000298213"/>
    </source>
</evidence>
<feature type="region of interest" description="Disordered" evidence="1">
    <location>
        <begin position="65"/>
        <end position="87"/>
    </location>
</feature>
<dbReference type="Proteomes" id="UP000298213">
    <property type="component" value="Unassembled WGS sequence"/>
</dbReference>
<organism evidence="3 4">
    <name type="scientific">Sphingomonas parva</name>
    <dbReference type="NCBI Taxonomy" id="2555898"/>
    <lineage>
        <taxon>Bacteria</taxon>
        <taxon>Pseudomonadati</taxon>
        <taxon>Pseudomonadota</taxon>
        <taxon>Alphaproteobacteria</taxon>
        <taxon>Sphingomonadales</taxon>
        <taxon>Sphingomonadaceae</taxon>
        <taxon>Sphingomonas</taxon>
    </lineage>
</organism>
<keyword evidence="4" id="KW-1185">Reference proteome</keyword>
<accession>A0A4Y8ZV36</accession>
<evidence type="ECO:0000313" key="3">
    <source>
        <dbReference type="EMBL" id="TFI59774.1"/>
    </source>
</evidence>
<dbReference type="RefSeq" id="WP_135083483.1">
    <property type="nucleotide sequence ID" value="NZ_SPDV01000003.1"/>
</dbReference>
<evidence type="ECO:0000256" key="1">
    <source>
        <dbReference type="SAM" id="MobiDB-lite"/>
    </source>
</evidence>
<gene>
    <name evidence="3" type="ORF">E2493_02750</name>
</gene>
<sequence length="111" mass="11413">MKGKVVSALVLSSALAGCSAAKDTSAPSTEILCAAEALKASRGASSAAAQDLLLNKATIFEQKLPASQHDSAHRAAEALADRRGTTPLVEPAACDALLSPADRQRLRDEQS</sequence>
<evidence type="ECO:0008006" key="5">
    <source>
        <dbReference type="Google" id="ProtNLM"/>
    </source>
</evidence>
<feature type="signal peptide" evidence="2">
    <location>
        <begin position="1"/>
        <end position="21"/>
    </location>
</feature>
<feature type="compositionally biased region" description="Basic and acidic residues" evidence="1">
    <location>
        <begin position="70"/>
        <end position="84"/>
    </location>
</feature>
<feature type="chain" id="PRO_5021300773" description="Lipoprotein" evidence="2">
    <location>
        <begin position="22"/>
        <end position="111"/>
    </location>
</feature>
<evidence type="ECO:0000256" key="2">
    <source>
        <dbReference type="SAM" id="SignalP"/>
    </source>
</evidence>
<keyword evidence="2" id="KW-0732">Signal</keyword>
<protein>
    <recommendedName>
        <fullName evidence="5">Lipoprotein</fullName>
    </recommendedName>
</protein>
<dbReference type="EMBL" id="SPDV01000003">
    <property type="protein sequence ID" value="TFI59774.1"/>
    <property type="molecule type" value="Genomic_DNA"/>
</dbReference>
<comment type="caution">
    <text evidence="3">The sequence shown here is derived from an EMBL/GenBank/DDBJ whole genome shotgun (WGS) entry which is preliminary data.</text>
</comment>
<dbReference type="PROSITE" id="PS51257">
    <property type="entry name" value="PROKAR_LIPOPROTEIN"/>
    <property type="match status" value="1"/>
</dbReference>